<keyword evidence="2" id="KW-1185">Reference proteome</keyword>
<comment type="caution">
    <text evidence="1">The sequence shown here is derived from an EMBL/GenBank/DDBJ whole genome shotgun (WGS) entry which is preliminary data.</text>
</comment>
<evidence type="ECO:0000313" key="2">
    <source>
        <dbReference type="Proteomes" id="UP001269061"/>
    </source>
</evidence>
<reference evidence="1 2" key="1">
    <citation type="submission" date="2023-03" db="EMBL/GenBank/DDBJ databases">
        <authorList>
            <person name="Shen W."/>
            <person name="Cai J."/>
        </authorList>
    </citation>
    <scope>NUCLEOTIDE SEQUENCE [LARGE SCALE GENOMIC DNA]</scope>
    <source>
        <strain evidence="1 2">Y59</strain>
    </source>
</reference>
<protein>
    <submittedName>
        <fullName evidence="1">Uncharacterized protein</fullName>
    </submittedName>
</protein>
<dbReference type="Proteomes" id="UP001269061">
    <property type="component" value="Unassembled WGS sequence"/>
</dbReference>
<accession>A0ABU3FLB6</accession>
<sequence>LFFRQACLLKFASLMYLNFISFASIQPIMSSNTFRSCITMWLEKGEVSLSPFIPFGLCRFALRKRQLPIL</sequence>
<gene>
    <name evidence="1" type="ORF">P7H46_13725</name>
</gene>
<name>A0ABU3FLB6_9ENTE</name>
<proteinExistence type="predicted"/>
<organism evidence="1 2">
    <name type="scientific">Enterococcus pseudoavium</name>
    <dbReference type="NCBI Taxonomy" id="44007"/>
    <lineage>
        <taxon>Bacteria</taxon>
        <taxon>Bacillati</taxon>
        <taxon>Bacillota</taxon>
        <taxon>Bacilli</taxon>
        <taxon>Lactobacillales</taxon>
        <taxon>Enterococcaceae</taxon>
        <taxon>Enterococcus</taxon>
    </lineage>
</organism>
<feature type="non-terminal residue" evidence="1">
    <location>
        <position position="1"/>
    </location>
</feature>
<dbReference type="RefSeq" id="WP_311809608.1">
    <property type="nucleotide sequence ID" value="NZ_JARQAZ010000018.1"/>
</dbReference>
<dbReference type="EMBL" id="JARQAZ010000018">
    <property type="protein sequence ID" value="MDT2771871.1"/>
    <property type="molecule type" value="Genomic_DNA"/>
</dbReference>
<evidence type="ECO:0000313" key="1">
    <source>
        <dbReference type="EMBL" id="MDT2771871.1"/>
    </source>
</evidence>